<gene>
    <name evidence="1" type="ORF">H2198_004859</name>
</gene>
<dbReference type="Proteomes" id="UP001172386">
    <property type="component" value="Unassembled WGS sequence"/>
</dbReference>
<keyword evidence="2" id="KW-1185">Reference proteome</keyword>
<accession>A0ACC3A7H2</accession>
<evidence type="ECO:0000313" key="2">
    <source>
        <dbReference type="Proteomes" id="UP001172386"/>
    </source>
</evidence>
<protein>
    <submittedName>
        <fullName evidence="1">Uncharacterized protein</fullName>
    </submittedName>
</protein>
<name>A0ACC3A7H2_9EURO</name>
<proteinExistence type="predicted"/>
<organism evidence="1 2">
    <name type="scientific">Neophaeococcomyces mojaviensis</name>
    <dbReference type="NCBI Taxonomy" id="3383035"/>
    <lineage>
        <taxon>Eukaryota</taxon>
        <taxon>Fungi</taxon>
        <taxon>Dikarya</taxon>
        <taxon>Ascomycota</taxon>
        <taxon>Pezizomycotina</taxon>
        <taxon>Eurotiomycetes</taxon>
        <taxon>Chaetothyriomycetidae</taxon>
        <taxon>Chaetothyriales</taxon>
        <taxon>Chaetothyriales incertae sedis</taxon>
        <taxon>Neophaeococcomyces</taxon>
    </lineage>
</organism>
<sequence length="792" mass="88403">MAVTGNENGFLKSTFPVYLPTHHALTCSNEEFERFIKNVKKSQLSTSVTNVRASSDLKDDSSTLVSETGDIREGVNKMQVNTTEAEDPVPQQPFMQALHASNKPKSRDMSNKMFTENADVAHASTKEPLVDLFYELEEVIDGDRLRELLEAAWQADPLSTLKIIFNARSIHIGKSSRVSTYKCFGWLAQNHPGTLLTNLQWLSRPIIEKKLGEKNKEQDEDDMVLVEAEKPEDDPTRFDVKNGVAHGYWKDLLNILALAVDGKLDVLANPRDLLNIESKDAKKKGIKKKDILWDEEKAKEIRNEKKTARHTAAVRAFEEDSFYGGLHLTVARLFAAQLKSDLVLLRGNDKKALRQISLCAKWAPSIGLFHDKYTFIVSSIAEILHPKIEGLTTDDRELYLRHAREAYRKDISALRKALEVVERDVSAETFGNIKYERVPSLAMNRYAGLFARKDEQRFDDYISKVAEGKKSISGATLLPSTLISTVRATQSPYAYMYGAPPSKKQKGAKALIEAKMIDTNAKVIDGQWNTLVKRIKDSGTLENSIAVCDVSGSMTSPVFADKSCPMDSAIGLSLLLAEVTKPPFGGSFITFSEQPTLKVITGSTLQEKVGNMETADWGGSTNFVAVFEKLILPQAREFKVKQEDMVKRIFVFSDMQFNAAESYADKWSTSYERIKKQFEISGYEMPELVFWNLAGGRAGMTGHGNTTAPKPVIADEKGTSLVSGYSHGMLKVFLDNGAFEDPEAESEIVEEIVRGEDGEEEVKITKKQKTDPMSTVRKAISHKSYSMLKVID</sequence>
<dbReference type="EMBL" id="JAPDRQ010000075">
    <property type="protein sequence ID" value="KAJ9656625.1"/>
    <property type="molecule type" value="Genomic_DNA"/>
</dbReference>
<reference evidence="1" key="1">
    <citation type="submission" date="2022-10" db="EMBL/GenBank/DDBJ databases">
        <title>Culturing micro-colonial fungi from biological soil crusts in the Mojave desert and describing Neophaeococcomyces mojavensis, and introducing the new genera and species Taxawa tesnikishii.</title>
        <authorList>
            <person name="Kurbessoian T."/>
            <person name="Stajich J.E."/>
        </authorList>
    </citation>
    <scope>NUCLEOTIDE SEQUENCE</scope>
    <source>
        <strain evidence="1">JES_112</strain>
    </source>
</reference>
<comment type="caution">
    <text evidence="1">The sequence shown here is derived from an EMBL/GenBank/DDBJ whole genome shotgun (WGS) entry which is preliminary data.</text>
</comment>
<evidence type="ECO:0000313" key="1">
    <source>
        <dbReference type="EMBL" id="KAJ9656625.1"/>
    </source>
</evidence>